<dbReference type="EnsemblBacteria" id="AAF11570">
    <property type="protein sequence ID" value="AAF11570"/>
    <property type="gene ID" value="DR_2018"/>
</dbReference>
<dbReference type="Proteomes" id="UP000002524">
    <property type="component" value="Chromosome 1"/>
</dbReference>
<reference evidence="2 3" key="1">
    <citation type="journal article" date="1999" name="Science">
        <title>Genome sequence of the radioresistant bacterium Deinococcus radiodurans R1.</title>
        <authorList>
            <person name="White O."/>
            <person name="Eisen J.A."/>
            <person name="Heidelberg J.F."/>
            <person name="Hickey E.K."/>
            <person name="Peterson J.D."/>
            <person name="Dodson R.J."/>
            <person name="Haft D.H."/>
            <person name="Gwinn M.L."/>
            <person name="Nelson W.C."/>
            <person name="Richardson D.L."/>
            <person name="Moffat K.S."/>
            <person name="Qin H."/>
            <person name="Jiang L."/>
            <person name="Pamphile W."/>
            <person name="Crosby M."/>
            <person name="Shen M."/>
            <person name="Vamathevan J.J."/>
            <person name="Lam P."/>
            <person name="McDonald L."/>
            <person name="Utterback T."/>
            <person name="Zalewski C."/>
            <person name="Makarova K.S."/>
            <person name="Aravind L."/>
            <person name="Daly M.J."/>
            <person name="Minton K.W."/>
            <person name="Fleischmann R.D."/>
            <person name="Ketchum K.A."/>
            <person name="Nelson K.E."/>
            <person name="Salzberg S."/>
            <person name="Smith H.O."/>
            <person name="Venter J.C."/>
            <person name="Fraser C.M."/>
        </authorList>
    </citation>
    <scope>NUCLEOTIDE SEQUENCE [LARGE SCALE GENOMIC DNA]</scope>
    <source>
        <strain evidence="3">ATCC 13939 / DSM 20539 / JCM 16871 / LMG 4051 / NBRC 15346 / NCIMB 9279 / R1 / VKM B-1422</strain>
    </source>
</reference>
<keyword evidence="1" id="KW-0472">Membrane</keyword>
<dbReference type="OrthoDB" id="9978813at2"/>
<keyword evidence="1" id="KW-0812">Transmembrane</keyword>
<feature type="transmembrane region" description="Helical" evidence="1">
    <location>
        <begin position="39"/>
        <end position="57"/>
    </location>
</feature>
<evidence type="ECO:0000313" key="2">
    <source>
        <dbReference type="EMBL" id="AAF11570.1"/>
    </source>
</evidence>
<proteinExistence type="predicted"/>
<protein>
    <submittedName>
        <fullName evidence="2">Uncharacterized protein</fullName>
    </submittedName>
</protein>
<keyword evidence="3" id="KW-1185">Reference proteome</keyword>
<evidence type="ECO:0000313" key="3">
    <source>
        <dbReference type="Proteomes" id="UP000002524"/>
    </source>
</evidence>
<dbReference type="AlphaFoldDB" id="Q9RSV4"/>
<dbReference type="PIR" id="F75327">
    <property type="entry name" value="F75327"/>
</dbReference>
<name>Q9RSV4_DEIRA</name>
<evidence type="ECO:0000256" key="1">
    <source>
        <dbReference type="SAM" id="Phobius"/>
    </source>
</evidence>
<accession>Q9RSV4</accession>
<feature type="transmembrane region" description="Helical" evidence="1">
    <location>
        <begin position="12"/>
        <end position="32"/>
    </location>
</feature>
<dbReference type="PaxDb" id="243230-DR_2018"/>
<dbReference type="STRING" id="243230.DR_2018"/>
<gene>
    <name evidence="2" type="ordered locus">DR_2018</name>
</gene>
<keyword evidence="1" id="KW-1133">Transmembrane helix</keyword>
<dbReference type="KEGG" id="dra:DR_2018"/>
<dbReference type="HOGENOM" id="CLU_1640978_0_0_0"/>
<feature type="transmembrane region" description="Helical" evidence="1">
    <location>
        <begin position="69"/>
        <end position="91"/>
    </location>
</feature>
<dbReference type="PATRIC" id="fig|243230.17.peg.2242"/>
<dbReference type="EMBL" id="AE000513">
    <property type="protein sequence ID" value="AAF11570.1"/>
    <property type="molecule type" value="Genomic_DNA"/>
</dbReference>
<dbReference type="InParanoid" id="Q9RSV4"/>
<organism evidence="2 3">
    <name type="scientific">Deinococcus radiodurans (strain ATCC 13939 / DSM 20539 / JCM 16871 / CCUG 27074 / LMG 4051 / NBRC 15346 / NCIMB 9279 / VKM B-1422 / R1)</name>
    <dbReference type="NCBI Taxonomy" id="243230"/>
    <lineage>
        <taxon>Bacteria</taxon>
        <taxon>Thermotogati</taxon>
        <taxon>Deinococcota</taxon>
        <taxon>Deinococci</taxon>
        <taxon>Deinococcales</taxon>
        <taxon>Deinococcaceae</taxon>
        <taxon>Deinococcus</taxon>
    </lineage>
</organism>
<sequence>MTLLAIVTALGARRGLAGLIWGLAALLLCLLVNALTPNAALAALLALLLSGAAAYATARIVTRPYAQPWFQVAGGMGGFLLGTLLVSALALSFPMERQKGQVSYPSRDLPEPLHSAVQQSIIQQRLRGVWTSNRAVRLLVVPDRAHPQP</sequence>